<dbReference type="AlphaFoldDB" id="A0A848DEK1"/>
<evidence type="ECO:0000259" key="2">
    <source>
        <dbReference type="Pfam" id="PF16169"/>
    </source>
</evidence>
<sequence>MADRAHVEPYPHQLAGHCGSGAMRDLLDWAQLHYDDVPLGEGMVFGLSGALGFSYLRAPGLGSPFYLVGRGPELTTQLCARLGIRVEVRATDDPAEGWSWVRDELDAGRPLLCWADMRELPYLNVRMRMSRHDIVVIGYDDPAHTVTVVDNDRSDPQTITHADLARARSSTSFPMPTRHTCYPMRFPDQLPPLQATAAEACAAAANAMLDQNGGPAVTAGADVETVHGSGLAGVQIFVDDLQRWPDAFDDATLDQALRTLAVFIEKAGTGGSLFRRLQAEFLTDLTRGLGATASPAADAYTAISEQWSRIATTALADDPPRIRLGTIRSLAESLPGLETLGVRRLREAAEALG</sequence>
<gene>
    <name evidence="3" type="ORF">HF519_05480</name>
</gene>
<keyword evidence="4" id="KW-1185">Reference proteome</keyword>
<evidence type="ECO:0000313" key="4">
    <source>
        <dbReference type="Proteomes" id="UP000586918"/>
    </source>
</evidence>
<protein>
    <submittedName>
        <fullName evidence="3">BtrH N-terminal domain-containing protein</fullName>
    </submittedName>
</protein>
<accession>A0A848DEK1</accession>
<dbReference type="EMBL" id="JAAXKZ010000012">
    <property type="protein sequence ID" value="NMH91050.1"/>
    <property type="molecule type" value="Genomic_DNA"/>
</dbReference>
<reference evidence="3 4" key="1">
    <citation type="submission" date="2020-04" db="EMBL/GenBank/DDBJ databases">
        <authorList>
            <person name="Klaysubun C."/>
            <person name="Duangmal K."/>
            <person name="Lipun K."/>
        </authorList>
    </citation>
    <scope>NUCLEOTIDE SEQUENCE [LARGE SCALE GENOMIC DNA]</scope>
    <source>
        <strain evidence="3 4">DSM 45300</strain>
    </source>
</reference>
<dbReference type="Proteomes" id="UP000586918">
    <property type="component" value="Unassembled WGS sequence"/>
</dbReference>
<comment type="caution">
    <text evidence="3">The sequence shown here is derived from an EMBL/GenBank/DDBJ whole genome shotgun (WGS) entry which is preliminary data.</text>
</comment>
<feature type="domain" description="Butirosin biosynthesis protein H N-terminal" evidence="1">
    <location>
        <begin position="17"/>
        <end position="151"/>
    </location>
</feature>
<evidence type="ECO:0000313" key="3">
    <source>
        <dbReference type="EMBL" id="NMH91050.1"/>
    </source>
</evidence>
<dbReference type="Pfam" id="PF14399">
    <property type="entry name" value="BtrH_N"/>
    <property type="match status" value="1"/>
</dbReference>
<proteinExistence type="predicted"/>
<feature type="domain" description="DUF4872" evidence="2">
    <location>
        <begin position="163"/>
        <end position="344"/>
    </location>
</feature>
<dbReference type="Pfam" id="PF16169">
    <property type="entry name" value="DUF4872"/>
    <property type="match status" value="1"/>
</dbReference>
<name>A0A848DEK1_9PSEU</name>
<dbReference type="InterPro" id="IPR026935">
    <property type="entry name" value="BtrH_N"/>
</dbReference>
<organism evidence="3 4">
    <name type="scientific">Pseudonocardia bannensis</name>
    <dbReference type="NCBI Taxonomy" id="630973"/>
    <lineage>
        <taxon>Bacteria</taxon>
        <taxon>Bacillati</taxon>
        <taxon>Actinomycetota</taxon>
        <taxon>Actinomycetes</taxon>
        <taxon>Pseudonocardiales</taxon>
        <taxon>Pseudonocardiaceae</taxon>
        <taxon>Pseudonocardia</taxon>
    </lineage>
</organism>
<dbReference type="InterPro" id="IPR032369">
    <property type="entry name" value="DUF4872"/>
</dbReference>
<dbReference type="RefSeq" id="WP_169410721.1">
    <property type="nucleotide sequence ID" value="NZ_JAAXKZ010000012.1"/>
</dbReference>
<evidence type="ECO:0000259" key="1">
    <source>
        <dbReference type="Pfam" id="PF14399"/>
    </source>
</evidence>